<gene>
    <name evidence="1" type="ORF">HNR09_000132</name>
</gene>
<dbReference type="Gene3D" id="2.30.40.10">
    <property type="entry name" value="Urease, subunit C, domain 1"/>
    <property type="match status" value="1"/>
</dbReference>
<dbReference type="InterPro" id="IPR011059">
    <property type="entry name" value="Metal-dep_hydrolase_composite"/>
</dbReference>
<evidence type="ECO:0008006" key="3">
    <source>
        <dbReference type="Google" id="ProtNLM"/>
    </source>
</evidence>
<dbReference type="AlphaFoldDB" id="A0A7Z0GIP2"/>
<dbReference type="Proteomes" id="UP000535437">
    <property type="component" value="Unassembled WGS sequence"/>
</dbReference>
<comment type="caution">
    <text evidence="1">The sequence shown here is derived from an EMBL/GenBank/DDBJ whole genome shotgun (WGS) entry which is preliminary data.</text>
</comment>
<name>A0A7Z0GIP2_9MICC</name>
<dbReference type="GO" id="GO:0016810">
    <property type="term" value="F:hydrolase activity, acting on carbon-nitrogen (but not peptide) bonds"/>
    <property type="evidence" value="ECO:0007669"/>
    <property type="project" value="InterPro"/>
</dbReference>
<dbReference type="Gene3D" id="2.40.128.290">
    <property type="entry name" value="Uncharacterised protein Atu4866, PF11512"/>
    <property type="match status" value="1"/>
</dbReference>
<sequence length="248" mass="26320">MAMTTKFPAFTDVGLAAVRAGTGRPLLLTNATVHTFDPLIGSMPDADVLIGADVIVGVGPGIVNAAEDDGAVVIDATGTMILPARLDLAAALGSRRRGCGAGTLSPGSAADLIVVDDALTPNPAAALDVAATCPERVRALLMGGVPVHWAGLAIGDERTKDRPLDRRVVDLQRVGAWVDTEGFLCQELTADGRYDETRGGRPHAFQGRYWVDGDRIDYLDDLGFWAFGRFDGDTLHHAGYTMHRKDDR</sequence>
<protein>
    <recommendedName>
        <fullName evidence="3">Amidohydrolase family protein</fullName>
    </recommendedName>
</protein>
<proteinExistence type="predicted"/>
<organism evidence="1 2">
    <name type="scientific">Nesterenkonia xinjiangensis</name>
    <dbReference type="NCBI Taxonomy" id="225327"/>
    <lineage>
        <taxon>Bacteria</taxon>
        <taxon>Bacillati</taxon>
        <taxon>Actinomycetota</taxon>
        <taxon>Actinomycetes</taxon>
        <taxon>Micrococcales</taxon>
        <taxon>Micrococcaceae</taxon>
        <taxon>Nesterenkonia</taxon>
    </lineage>
</organism>
<dbReference type="InterPro" id="IPR020955">
    <property type="entry name" value="Uncharacterised_Atu4866"/>
</dbReference>
<dbReference type="SUPFAM" id="SSF51338">
    <property type="entry name" value="Composite domain of metallo-dependent hydrolases"/>
    <property type="match status" value="1"/>
</dbReference>
<keyword evidence="2" id="KW-1185">Reference proteome</keyword>
<dbReference type="Pfam" id="PF11512">
    <property type="entry name" value="Atu4866"/>
    <property type="match status" value="1"/>
</dbReference>
<reference evidence="1 2" key="1">
    <citation type="submission" date="2020-07" db="EMBL/GenBank/DDBJ databases">
        <title>Sequencing the genomes of 1000 actinobacteria strains.</title>
        <authorList>
            <person name="Klenk H.-P."/>
        </authorList>
    </citation>
    <scope>NUCLEOTIDE SEQUENCE [LARGE SCALE GENOMIC DNA]</scope>
    <source>
        <strain evidence="1 2">DSM 15475</strain>
    </source>
</reference>
<dbReference type="EMBL" id="JACCFY010000001">
    <property type="protein sequence ID" value="NYJ76721.1"/>
    <property type="molecule type" value="Genomic_DNA"/>
</dbReference>
<accession>A0A7Z0GIP2</accession>
<evidence type="ECO:0000313" key="1">
    <source>
        <dbReference type="EMBL" id="NYJ76721.1"/>
    </source>
</evidence>
<evidence type="ECO:0000313" key="2">
    <source>
        <dbReference type="Proteomes" id="UP000535437"/>
    </source>
</evidence>
<dbReference type="RefSeq" id="WP_246348667.1">
    <property type="nucleotide sequence ID" value="NZ_BAAALL010000008.1"/>
</dbReference>
<dbReference type="InterPro" id="IPR038646">
    <property type="entry name" value="Atu4866-like_sf"/>
</dbReference>